<evidence type="ECO:0000313" key="2">
    <source>
        <dbReference type="Proteomes" id="UP001165960"/>
    </source>
</evidence>
<dbReference type="Proteomes" id="UP001165960">
    <property type="component" value="Unassembled WGS sequence"/>
</dbReference>
<protein>
    <submittedName>
        <fullName evidence="1">Uncharacterized protein</fullName>
    </submittedName>
</protein>
<comment type="caution">
    <text evidence="1">The sequence shown here is derived from an EMBL/GenBank/DDBJ whole genome shotgun (WGS) entry which is preliminary data.</text>
</comment>
<sequence length="289" mass="32576">MNLWFTNLFPYLFLILFHLHTPKRQYPPTGIDSQTPVDKTKAFNYYCPSNTPFGPVHFTEYPPNPDHKPWTLEDLQWYTRPNAPQEPYQIFCDSKAITIYPLIFNRKYLNPAAYLVPMEPPLTPKLAISTPHTSDATGQSSQFLGVLYLALTGLIDSALPASGPWAVAGKALSYLVKLGLIIWWAMPVPALTPPSPSGAPWYSWYPDSSLGMYNWRGSSGFNIGGMTALWTKTISYEFFSFIGGSWFRSVKAHVCLAMVDFHTESSHQKNELHSGAEGPIYLLIKILEF</sequence>
<organism evidence="1 2">
    <name type="scientific">Entomophthora muscae</name>
    <dbReference type="NCBI Taxonomy" id="34485"/>
    <lineage>
        <taxon>Eukaryota</taxon>
        <taxon>Fungi</taxon>
        <taxon>Fungi incertae sedis</taxon>
        <taxon>Zoopagomycota</taxon>
        <taxon>Entomophthoromycotina</taxon>
        <taxon>Entomophthoromycetes</taxon>
        <taxon>Entomophthorales</taxon>
        <taxon>Entomophthoraceae</taxon>
        <taxon>Entomophthora</taxon>
    </lineage>
</organism>
<gene>
    <name evidence="1" type="ORF">DSO57_1000431</name>
</gene>
<proteinExistence type="predicted"/>
<keyword evidence="2" id="KW-1185">Reference proteome</keyword>
<dbReference type="EMBL" id="QTSX02000711">
    <property type="protein sequence ID" value="KAJ9086808.1"/>
    <property type="molecule type" value="Genomic_DNA"/>
</dbReference>
<evidence type="ECO:0000313" key="1">
    <source>
        <dbReference type="EMBL" id="KAJ9086808.1"/>
    </source>
</evidence>
<reference evidence="1" key="1">
    <citation type="submission" date="2022-04" db="EMBL/GenBank/DDBJ databases">
        <title>Genome of the entomopathogenic fungus Entomophthora muscae.</title>
        <authorList>
            <person name="Elya C."/>
            <person name="Lovett B.R."/>
            <person name="Lee E."/>
            <person name="Macias A.M."/>
            <person name="Hajek A.E."/>
            <person name="De Bivort B.L."/>
            <person name="Kasson M.T."/>
            <person name="De Fine Licht H.H."/>
            <person name="Stajich J.E."/>
        </authorList>
    </citation>
    <scope>NUCLEOTIDE SEQUENCE</scope>
    <source>
        <strain evidence="1">Berkeley</strain>
    </source>
</reference>
<name>A0ACC2UIY3_9FUNG</name>
<accession>A0ACC2UIY3</accession>